<feature type="coiled-coil region" evidence="10">
    <location>
        <begin position="487"/>
        <end position="542"/>
    </location>
</feature>
<comment type="catalytic activity">
    <reaction evidence="1">
        <text>ATP + protein L-histidine = ADP + protein N-phospho-L-histidine.</text>
        <dbReference type="EC" id="2.7.13.3"/>
    </reaction>
</comment>
<dbReference type="Proteomes" id="UP001202827">
    <property type="component" value="Unassembled WGS sequence"/>
</dbReference>
<sequence>MDTLSARHFHDIFIGDSEMARLMREHDWASTSLGPAENWPNALKVALRLLLTSRFEMWLGWGPDINFFYNDAYIPTLGTKHPKSLGVPTKELWAEIWDDIQGRLATVYEEGQATWDRALLLVLERHGYPEETYHTFSYSPLIGDSGEVEGVFCAVSEETERVLNERRMDTLRQLAFSLSAAKSRPAVFEAACIALGENLKDLPFSLLYEFDEDGSARRRCANQMGDCHPLSPAVIDGTSGLWDLCSAWNDHATLVVDIPEGSSPPMGAWDKPPKRAAIVPLLGQGGGRPEGVLICGLNPYLQETDHYIDFLKLAAGQIASALASVNAFEAEQRRSVVLAEAARLKEEVAAKLEQLNRQLADEVQVRKAEAERMRDLFQQAPSFMAILAGPDHVFELTNDAYLQLVGHRDLLGLPVRQALPDIEGQGFYELLDDVFWSGKPYIGKAVPVTLKRSADTKAEERFVNLIYQPIFDSSGTVTGIFVDGFDVTHQKRAEEQLQQMNQSLEQRVRERTEELHSALDRLQEEVAEREQAEQALRQAQKMEALGKLTGGVAHDFNNLLQVVSGNLQLLSKDLRGNASAERRVQNALAGVSRGSKLAAQLLAFGRRQPLEPKVVDVRKLIQNMDDMLRRALGEEIELETVMAGGLWNCQIDPGQLENAILNLAINARDAMDGQGRLTIETGNSMLDDAYALAHEDVKPGQYVMVAVTDTGSGIDPAILERVIEPFFSTKGEGKGSGLGLSMVYGFVKQSGGHLKIYSEVGHGTTIRIYLPRVHQVEDALEDVRNMPVTGGTETILVVEDDDEVRETSVALLTDLGYRVLKANDAQAAYAIISSGIAIDLLFTDVVMPGPMRSPELARRAKEMLPGIAVLFTSGYTENSIVHGGRLDPGVDLLSKPYSREALARKVRQVLGNQAQHKVAETQEPAAVADLLTPAYTAECLRVLVVEDDELIRASTVDMLVASGHTVFEAADAPCAIDILRNQTVDVLLTDVGLPGISGVQLARDAKETIPAIGIVFASGDDVGRHESGIKDAVQLTKPYLLEDLLHALNGFRRR</sequence>
<evidence type="ECO:0000256" key="1">
    <source>
        <dbReference type="ARBA" id="ARBA00000085"/>
    </source>
</evidence>
<dbReference type="EC" id="2.7.13.3" evidence="2"/>
<dbReference type="SUPFAM" id="SSF55874">
    <property type="entry name" value="ATPase domain of HSP90 chaperone/DNA topoisomerase II/histidine kinase"/>
    <property type="match status" value="1"/>
</dbReference>
<dbReference type="PANTHER" id="PTHR43065:SF46">
    <property type="entry name" value="C4-DICARBOXYLATE TRANSPORT SENSOR PROTEIN DCTB"/>
    <property type="match status" value="1"/>
</dbReference>
<dbReference type="SUPFAM" id="SSF55785">
    <property type="entry name" value="PYP-like sensor domain (PAS domain)"/>
    <property type="match status" value="1"/>
</dbReference>
<dbReference type="InterPro" id="IPR000700">
    <property type="entry name" value="PAS-assoc_C"/>
</dbReference>
<name>A0ABT0IQC7_9HYPH</name>
<dbReference type="Pfam" id="PF00072">
    <property type="entry name" value="Response_reg"/>
    <property type="match status" value="2"/>
</dbReference>
<dbReference type="PROSITE" id="PS50113">
    <property type="entry name" value="PAC"/>
    <property type="match status" value="1"/>
</dbReference>
<keyword evidence="10" id="KW-0175">Coiled coil</keyword>
<evidence type="ECO:0000256" key="5">
    <source>
        <dbReference type="ARBA" id="ARBA00022741"/>
    </source>
</evidence>
<organism evidence="14 15">
    <name type="scientific">Neorhizobium turbinariae</name>
    <dbReference type="NCBI Taxonomy" id="2937795"/>
    <lineage>
        <taxon>Bacteria</taxon>
        <taxon>Pseudomonadati</taxon>
        <taxon>Pseudomonadota</taxon>
        <taxon>Alphaproteobacteria</taxon>
        <taxon>Hyphomicrobiales</taxon>
        <taxon>Rhizobiaceae</taxon>
        <taxon>Rhizobium/Agrobacterium group</taxon>
        <taxon>Neorhizobium</taxon>
    </lineage>
</organism>
<feature type="domain" description="Response regulatory" evidence="12">
    <location>
        <begin position="794"/>
        <end position="910"/>
    </location>
</feature>
<dbReference type="Pfam" id="PF02518">
    <property type="entry name" value="HATPase_c"/>
    <property type="match status" value="1"/>
</dbReference>
<keyword evidence="5" id="KW-0547">Nucleotide-binding</keyword>
<feature type="modified residue" description="4-aspartylphosphate" evidence="9">
    <location>
        <position position="990"/>
    </location>
</feature>
<dbReference type="InterPro" id="IPR029016">
    <property type="entry name" value="GAF-like_dom_sf"/>
</dbReference>
<dbReference type="InterPro" id="IPR036890">
    <property type="entry name" value="HATPase_C_sf"/>
</dbReference>
<feature type="domain" description="Response regulatory" evidence="12">
    <location>
        <begin position="941"/>
        <end position="1052"/>
    </location>
</feature>
<evidence type="ECO:0000256" key="7">
    <source>
        <dbReference type="ARBA" id="ARBA00022840"/>
    </source>
</evidence>
<keyword evidence="3 9" id="KW-0597">Phosphoprotein</keyword>
<dbReference type="CDD" id="cd00082">
    <property type="entry name" value="HisKA"/>
    <property type="match status" value="1"/>
</dbReference>
<keyword evidence="4" id="KW-0808">Transferase</keyword>
<dbReference type="Gene3D" id="3.30.450.20">
    <property type="entry name" value="PAS domain"/>
    <property type="match status" value="2"/>
</dbReference>
<comment type="caution">
    <text evidence="14">The sequence shown here is derived from an EMBL/GenBank/DDBJ whole genome shotgun (WGS) entry which is preliminary data.</text>
</comment>
<dbReference type="Gene3D" id="3.30.450.40">
    <property type="match status" value="1"/>
</dbReference>
<dbReference type="PROSITE" id="PS50110">
    <property type="entry name" value="RESPONSE_REGULATORY"/>
    <property type="match status" value="2"/>
</dbReference>
<evidence type="ECO:0000256" key="10">
    <source>
        <dbReference type="SAM" id="Coils"/>
    </source>
</evidence>
<evidence type="ECO:0000313" key="14">
    <source>
        <dbReference type="EMBL" id="MCK8780068.1"/>
    </source>
</evidence>
<feature type="domain" description="PAC" evidence="13">
    <location>
        <begin position="444"/>
        <end position="499"/>
    </location>
</feature>
<dbReference type="InterPro" id="IPR004358">
    <property type="entry name" value="Sig_transdc_His_kin-like_C"/>
</dbReference>
<dbReference type="PANTHER" id="PTHR43065">
    <property type="entry name" value="SENSOR HISTIDINE KINASE"/>
    <property type="match status" value="1"/>
</dbReference>
<dbReference type="SUPFAM" id="SSF52172">
    <property type="entry name" value="CheY-like"/>
    <property type="match status" value="2"/>
</dbReference>
<evidence type="ECO:0000256" key="4">
    <source>
        <dbReference type="ARBA" id="ARBA00022679"/>
    </source>
</evidence>
<protein>
    <recommendedName>
        <fullName evidence="2">histidine kinase</fullName>
        <ecNumber evidence="2">2.7.13.3</ecNumber>
    </recommendedName>
</protein>
<dbReference type="PROSITE" id="PS50109">
    <property type="entry name" value="HIS_KIN"/>
    <property type="match status" value="1"/>
</dbReference>
<dbReference type="InterPro" id="IPR003018">
    <property type="entry name" value="GAF"/>
</dbReference>
<evidence type="ECO:0000256" key="8">
    <source>
        <dbReference type="ARBA" id="ARBA00023012"/>
    </source>
</evidence>
<proteinExistence type="predicted"/>
<dbReference type="InterPro" id="IPR013656">
    <property type="entry name" value="PAS_4"/>
</dbReference>
<keyword evidence="15" id="KW-1185">Reference proteome</keyword>
<gene>
    <name evidence="14" type="ORF">M0654_08740</name>
</gene>
<dbReference type="InterPro" id="IPR035965">
    <property type="entry name" value="PAS-like_dom_sf"/>
</dbReference>
<dbReference type="InterPro" id="IPR003661">
    <property type="entry name" value="HisK_dim/P_dom"/>
</dbReference>
<dbReference type="CDD" id="cd18161">
    <property type="entry name" value="REC_hyHK_blue-like"/>
    <property type="match status" value="1"/>
</dbReference>
<dbReference type="InterPro" id="IPR001789">
    <property type="entry name" value="Sig_transdc_resp-reg_receiver"/>
</dbReference>
<keyword evidence="7" id="KW-0067">ATP-binding</keyword>
<feature type="coiled-coil region" evidence="10">
    <location>
        <begin position="338"/>
        <end position="372"/>
    </location>
</feature>
<evidence type="ECO:0000313" key="15">
    <source>
        <dbReference type="Proteomes" id="UP001202827"/>
    </source>
</evidence>
<dbReference type="InterPro" id="IPR036097">
    <property type="entry name" value="HisK_dim/P_sf"/>
</dbReference>
<accession>A0ABT0IQC7</accession>
<evidence type="ECO:0000256" key="6">
    <source>
        <dbReference type="ARBA" id="ARBA00022777"/>
    </source>
</evidence>
<dbReference type="Pfam" id="PF13185">
    <property type="entry name" value="GAF_2"/>
    <property type="match status" value="1"/>
</dbReference>
<dbReference type="CDD" id="cd16919">
    <property type="entry name" value="HATPase_CckA-like"/>
    <property type="match status" value="1"/>
</dbReference>
<dbReference type="SMART" id="SM00387">
    <property type="entry name" value="HATPase_c"/>
    <property type="match status" value="1"/>
</dbReference>
<dbReference type="PRINTS" id="PR00344">
    <property type="entry name" value="BCTRLSENSOR"/>
</dbReference>
<dbReference type="SMART" id="SM00388">
    <property type="entry name" value="HisKA"/>
    <property type="match status" value="1"/>
</dbReference>
<dbReference type="SUPFAM" id="SSF55781">
    <property type="entry name" value="GAF domain-like"/>
    <property type="match status" value="1"/>
</dbReference>
<evidence type="ECO:0000256" key="2">
    <source>
        <dbReference type="ARBA" id="ARBA00012438"/>
    </source>
</evidence>
<dbReference type="InterPro" id="IPR003594">
    <property type="entry name" value="HATPase_dom"/>
</dbReference>
<dbReference type="EMBL" id="JALPRY010000010">
    <property type="protein sequence ID" value="MCK8780068.1"/>
    <property type="molecule type" value="Genomic_DNA"/>
</dbReference>
<dbReference type="InterPro" id="IPR005467">
    <property type="entry name" value="His_kinase_dom"/>
</dbReference>
<dbReference type="Pfam" id="PF08448">
    <property type="entry name" value="PAS_4"/>
    <property type="match status" value="1"/>
</dbReference>
<dbReference type="SUPFAM" id="SSF47384">
    <property type="entry name" value="Homodimeric domain of signal transducing histidine kinase"/>
    <property type="match status" value="1"/>
</dbReference>
<dbReference type="Gene3D" id="3.30.565.10">
    <property type="entry name" value="Histidine kinase-like ATPase, C-terminal domain"/>
    <property type="match status" value="1"/>
</dbReference>
<keyword evidence="6" id="KW-0418">Kinase</keyword>
<feature type="modified residue" description="4-aspartylphosphate" evidence="9">
    <location>
        <position position="844"/>
    </location>
</feature>
<evidence type="ECO:0000256" key="3">
    <source>
        <dbReference type="ARBA" id="ARBA00022553"/>
    </source>
</evidence>
<evidence type="ECO:0000259" key="13">
    <source>
        <dbReference type="PROSITE" id="PS50113"/>
    </source>
</evidence>
<feature type="domain" description="Histidine kinase" evidence="11">
    <location>
        <begin position="551"/>
        <end position="774"/>
    </location>
</feature>
<dbReference type="Gene3D" id="3.40.50.2300">
    <property type="match status" value="2"/>
</dbReference>
<evidence type="ECO:0000259" key="11">
    <source>
        <dbReference type="PROSITE" id="PS50109"/>
    </source>
</evidence>
<keyword evidence="8" id="KW-0902">Two-component regulatory system</keyword>
<reference evidence="14 15" key="1">
    <citation type="submission" date="2022-04" db="EMBL/GenBank/DDBJ databases">
        <title>Rhizobium coralii sp. nov., isolated from coral Turbinaria peltata.</title>
        <authorList>
            <person name="Sun H."/>
        </authorList>
    </citation>
    <scope>NUCLEOTIDE SEQUENCE [LARGE SCALE GENOMIC DNA]</scope>
    <source>
        <strain evidence="14 15">NTR19</strain>
    </source>
</reference>
<dbReference type="Gene3D" id="1.10.287.130">
    <property type="match status" value="1"/>
</dbReference>
<dbReference type="InterPro" id="IPR011006">
    <property type="entry name" value="CheY-like_superfamily"/>
</dbReference>
<evidence type="ECO:0000256" key="9">
    <source>
        <dbReference type="PROSITE-ProRule" id="PRU00169"/>
    </source>
</evidence>
<evidence type="ECO:0000259" key="12">
    <source>
        <dbReference type="PROSITE" id="PS50110"/>
    </source>
</evidence>
<dbReference type="SMART" id="SM00448">
    <property type="entry name" value="REC"/>
    <property type="match status" value="2"/>
</dbReference>